<dbReference type="AlphaFoldDB" id="A0A7W7KRC0"/>
<evidence type="ECO:0000313" key="17">
    <source>
        <dbReference type="Proteomes" id="UP000566995"/>
    </source>
</evidence>
<keyword evidence="6 16" id="KW-0808">Transferase</keyword>
<evidence type="ECO:0000256" key="11">
    <source>
        <dbReference type="ARBA" id="ARBA00031253"/>
    </source>
</evidence>
<evidence type="ECO:0000259" key="15">
    <source>
        <dbReference type="Pfam" id="PF01467"/>
    </source>
</evidence>
<protein>
    <recommendedName>
        <fullName evidence="4">nicotinate-nucleotide adenylyltransferase</fullName>
        <ecNumber evidence="4">2.7.7.18</ecNumber>
    </recommendedName>
    <alternativeName>
        <fullName evidence="13">Deamido-NAD(+) diphosphorylase</fullName>
    </alternativeName>
    <alternativeName>
        <fullName evidence="12">Deamido-NAD(+) pyrophosphorylase</fullName>
    </alternativeName>
    <alternativeName>
        <fullName evidence="11">Nicotinate mononucleotide adenylyltransferase</fullName>
    </alternativeName>
</protein>
<evidence type="ECO:0000256" key="13">
    <source>
        <dbReference type="ARBA" id="ARBA00033353"/>
    </source>
</evidence>
<evidence type="ECO:0000256" key="1">
    <source>
        <dbReference type="ARBA" id="ARBA00002324"/>
    </source>
</evidence>
<dbReference type="EC" id="2.7.7.18" evidence="4"/>
<gene>
    <name evidence="16" type="ORF">HNP46_005745</name>
</gene>
<dbReference type="SUPFAM" id="SSF52374">
    <property type="entry name" value="Nucleotidylyl transferase"/>
    <property type="match status" value="1"/>
</dbReference>
<name>A0A7W7KRC0_PSENT</name>
<feature type="domain" description="Cytidyltransferase-like" evidence="15">
    <location>
        <begin position="9"/>
        <end position="151"/>
    </location>
</feature>
<dbReference type="InterPro" id="IPR005248">
    <property type="entry name" value="NadD/NMNAT"/>
</dbReference>
<keyword evidence="5" id="KW-0662">Pyridine nucleotide biosynthesis</keyword>
<accession>A0A7W7KRC0</accession>
<dbReference type="PANTHER" id="PTHR39321:SF3">
    <property type="entry name" value="PHOSPHOPANTETHEINE ADENYLYLTRANSFERASE"/>
    <property type="match status" value="1"/>
</dbReference>
<dbReference type="RefSeq" id="WP_184595735.1">
    <property type="nucleotide sequence ID" value="NZ_JACHLI010000032.1"/>
</dbReference>
<evidence type="ECO:0000256" key="5">
    <source>
        <dbReference type="ARBA" id="ARBA00022642"/>
    </source>
</evidence>
<comment type="pathway">
    <text evidence="2">Cofactor biosynthesis; NAD(+) biosynthesis; deamido-NAD(+) from nicotinate D-ribonucleotide: step 1/1.</text>
</comment>
<evidence type="ECO:0000256" key="9">
    <source>
        <dbReference type="ARBA" id="ARBA00022840"/>
    </source>
</evidence>
<dbReference type="Pfam" id="PF01467">
    <property type="entry name" value="CTP_transf_like"/>
    <property type="match status" value="1"/>
</dbReference>
<comment type="caution">
    <text evidence="16">The sequence shown here is derived from an EMBL/GenBank/DDBJ whole genome shotgun (WGS) entry which is preliminary data.</text>
</comment>
<sequence>MNSQIKVAIYGGAFNPPHAGHADAMLQASAFAHRILVVPSCRHAFGKVLNDLEERATLLNRIVSEIKGPALIEVDTIERELATQQAGAIYSYDLLTAIANREGLETKQVALVIGEDNVQTLSRFYRSADLIQDFSLVVIQERLGVHSSKIKELLAQGLDFPAEWVAPGLCRADYDIYNPSAMPICA</sequence>
<comment type="function">
    <text evidence="1">Catalyzes the reversible adenylation of nicotinate mononucleotide (NaMN) to nicotinic acid adenine dinucleotide (NaAD).</text>
</comment>
<dbReference type="InterPro" id="IPR014729">
    <property type="entry name" value="Rossmann-like_a/b/a_fold"/>
</dbReference>
<evidence type="ECO:0000256" key="2">
    <source>
        <dbReference type="ARBA" id="ARBA00005019"/>
    </source>
</evidence>
<keyword evidence="10" id="KW-0520">NAD</keyword>
<dbReference type="GO" id="GO:0009435">
    <property type="term" value="P:NAD+ biosynthetic process"/>
    <property type="evidence" value="ECO:0007669"/>
    <property type="project" value="InterPro"/>
</dbReference>
<evidence type="ECO:0000256" key="14">
    <source>
        <dbReference type="ARBA" id="ARBA00048721"/>
    </source>
</evidence>
<proteinExistence type="inferred from homology"/>
<evidence type="ECO:0000256" key="6">
    <source>
        <dbReference type="ARBA" id="ARBA00022679"/>
    </source>
</evidence>
<keyword evidence="7 16" id="KW-0548">Nucleotidyltransferase</keyword>
<dbReference type="InterPro" id="IPR004821">
    <property type="entry name" value="Cyt_trans-like"/>
</dbReference>
<evidence type="ECO:0000256" key="4">
    <source>
        <dbReference type="ARBA" id="ARBA00012389"/>
    </source>
</evidence>
<evidence type="ECO:0000256" key="8">
    <source>
        <dbReference type="ARBA" id="ARBA00022741"/>
    </source>
</evidence>
<comment type="catalytic activity">
    <reaction evidence="14">
        <text>nicotinate beta-D-ribonucleotide + ATP + H(+) = deamido-NAD(+) + diphosphate</text>
        <dbReference type="Rhea" id="RHEA:22860"/>
        <dbReference type="ChEBI" id="CHEBI:15378"/>
        <dbReference type="ChEBI" id="CHEBI:30616"/>
        <dbReference type="ChEBI" id="CHEBI:33019"/>
        <dbReference type="ChEBI" id="CHEBI:57502"/>
        <dbReference type="ChEBI" id="CHEBI:58437"/>
        <dbReference type="EC" id="2.7.7.18"/>
    </reaction>
</comment>
<dbReference type="GO" id="GO:0005524">
    <property type="term" value="F:ATP binding"/>
    <property type="evidence" value="ECO:0007669"/>
    <property type="project" value="UniProtKB-KW"/>
</dbReference>
<keyword evidence="9" id="KW-0067">ATP-binding</keyword>
<dbReference type="GO" id="GO:0004515">
    <property type="term" value="F:nicotinate-nucleotide adenylyltransferase activity"/>
    <property type="evidence" value="ECO:0007669"/>
    <property type="project" value="UniProtKB-EC"/>
</dbReference>
<comment type="similarity">
    <text evidence="3">Belongs to the NadD family.</text>
</comment>
<keyword evidence="8" id="KW-0547">Nucleotide-binding</keyword>
<evidence type="ECO:0000256" key="7">
    <source>
        <dbReference type="ARBA" id="ARBA00022695"/>
    </source>
</evidence>
<evidence type="ECO:0000313" key="16">
    <source>
        <dbReference type="EMBL" id="MBB4866838.1"/>
    </source>
</evidence>
<evidence type="ECO:0000256" key="12">
    <source>
        <dbReference type="ARBA" id="ARBA00033140"/>
    </source>
</evidence>
<dbReference type="Proteomes" id="UP000566995">
    <property type="component" value="Unassembled WGS sequence"/>
</dbReference>
<organism evidence="16 17">
    <name type="scientific">Pseudomonas nitroreducens</name>
    <dbReference type="NCBI Taxonomy" id="46680"/>
    <lineage>
        <taxon>Bacteria</taxon>
        <taxon>Pseudomonadati</taxon>
        <taxon>Pseudomonadota</taxon>
        <taxon>Gammaproteobacteria</taxon>
        <taxon>Pseudomonadales</taxon>
        <taxon>Pseudomonadaceae</taxon>
        <taxon>Pseudomonas</taxon>
    </lineage>
</organism>
<evidence type="ECO:0000256" key="3">
    <source>
        <dbReference type="ARBA" id="ARBA00009014"/>
    </source>
</evidence>
<dbReference type="PANTHER" id="PTHR39321">
    <property type="entry name" value="NICOTINATE-NUCLEOTIDE ADENYLYLTRANSFERASE-RELATED"/>
    <property type="match status" value="1"/>
</dbReference>
<dbReference type="EMBL" id="JACHLI010000032">
    <property type="protein sequence ID" value="MBB4866838.1"/>
    <property type="molecule type" value="Genomic_DNA"/>
</dbReference>
<dbReference type="Gene3D" id="3.40.50.620">
    <property type="entry name" value="HUPs"/>
    <property type="match status" value="1"/>
</dbReference>
<reference evidence="16 17" key="1">
    <citation type="submission" date="2020-08" db="EMBL/GenBank/DDBJ databases">
        <title>Functional genomics of gut bacteria from endangered species of beetles.</title>
        <authorList>
            <person name="Carlos-Shanley C."/>
        </authorList>
    </citation>
    <scope>NUCLEOTIDE SEQUENCE [LARGE SCALE GENOMIC DNA]</scope>
    <source>
        <strain evidence="16 17">S00179</strain>
    </source>
</reference>
<evidence type="ECO:0000256" key="10">
    <source>
        <dbReference type="ARBA" id="ARBA00023027"/>
    </source>
</evidence>